<dbReference type="Proteomes" id="UP000182835">
    <property type="component" value="Unassembled WGS sequence"/>
</dbReference>
<evidence type="ECO:0000313" key="1">
    <source>
        <dbReference type="EMBL" id="OJG14844.1"/>
    </source>
</evidence>
<protein>
    <submittedName>
        <fullName evidence="1">Uncharacterized protein</fullName>
    </submittedName>
</protein>
<sequence>MLLGVEQTKRLKDHLRTEEGLVPADLMSEEIKEIFENQSETKKS</sequence>
<accession>A0A1L8R514</accession>
<dbReference type="AlphaFoldDB" id="A0A1L8R514"/>
<proteinExistence type="predicted"/>
<organism evidence="1 2">
    <name type="scientific">Enterococcus canintestini</name>
    <dbReference type="NCBI Taxonomy" id="317010"/>
    <lineage>
        <taxon>Bacteria</taxon>
        <taxon>Bacillati</taxon>
        <taxon>Bacillota</taxon>
        <taxon>Bacilli</taxon>
        <taxon>Lactobacillales</taxon>
        <taxon>Enterococcaceae</taxon>
        <taxon>Enterococcus</taxon>
    </lineage>
</organism>
<dbReference type="EMBL" id="JXKG01000013">
    <property type="protein sequence ID" value="OJG14844.1"/>
    <property type="molecule type" value="Genomic_DNA"/>
</dbReference>
<evidence type="ECO:0000313" key="2">
    <source>
        <dbReference type="Proteomes" id="UP000182835"/>
    </source>
</evidence>
<gene>
    <name evidence="1" type="ORF">RU96_GL000598</name>
</gene>
<name>A0A1L8R514_9ENTE</name>
<comment type="caution">
    <text evidence="1">The sequence shown here is derived from an EMBL/GenBank/DDBJ whole genome shotgun (WGS) entry which is preliminary data.</text>
</comment>
<dbReference type="STRING" id="317010.RU96_GL000598"/>
<reference evidence="1 2" key="1">
    <citation type="submission" date="2014-12" db="EMBL/GenBank/DDBJ databases">
        <title>Draft genome sequences of 29 type strains of Enterococci.</title>
        <authorList>
            <person name="Zhong Z."/>
            <person name="Sun Z."/>
            <person name="Liu W."/>
            <person name="Zhang W."/>
            <person name="Zhang H."/>
        </authorList>
    </citation>
    <scope>NUCLEOTIDE SEQUENCE [LARGE SCALE GENOMIC DNA]</scope>
    <source>
        <strain evidence="1 2">DSM 21207</strain>
    </source>
</reference>